<dbReference type="AlphaFoldDB" id="A0AAN7M7I6"/>
<evidence type="ECO:0000313" key="2">
    <source>
        <dbReference type="Proteomes" id="UP001346149"/>
    </source>
</evidence>
<evidence type="ECO:0000313" key="1">
    <source>
        <dbReference type="EMBL" id="KAK4800334.1"/>
    </source>
</evidence>
<keyword evidence="2" id="KW-1185">Reference proteome</keyword>
<accession>A0AAN7M7I6</accession>
<organism evidence="1 2">
    <name type="scientific">Trapa natans</name>
    <name type="common">Water chestnut</name>
    <dbReference type="NCBI Taxonomy" id="22666"/>
    <lineage>
        <taxon>Eukaryota</taxon>
        <taxon>Viridiplantae</taxon>
        <taxon>Streptophyta</taxon>
        <taxon>Embryophyta</taxon>
        <taxon>Tracheophyta</taxon>
        <taxon>Spermatophyta</taxon>
        <taxon>Magnoliopsida</taxon>
        <taxon>eudicotyledons</taxon>
        <taxon>Gunneridae</taxon>
        <taxon>Pentapetalae</taxon>
        <taxon>rosids</taxon>
        <taxon>malvids</taxon>
        <taxon>Myrtales</taxon>
        <taxon>Lythraceae</taxon>
        <taxon>Trapa</taxon>
    </lineage>
</organism>
<dbReference type="InterPro" id="IPR022122">
    <property type="entry name" value="DUF3657"/>
</dbReference>
<proteinExistence type="predicted"/>
<gene>
    <name evidence="1" type="ORF">SAY86_020821</name>
</gene>
<protein>
    <submittedName>
        <fullName evidence="1">Uncharacterized protein</fullName>
    </submittedName>
</protein>
<dbReference type="EMBL" id="JAXQNO010000003">
    <property type="protein sequence ID" value="KAK4800334.1"/>
    <property type="molecule type" value="Genomic_DNA"/>
</dbReference>
<comment type="caution">
    <text evidence="1">The sequence shown here is derived from an EMBL/GenBank/DDBJ whole genome shotgun (WGS) entry which is preliminary data.</text>
</comment>
<reference evidence="1 2" key="1">
    <citation type="journal article" date="2023" name="Hortic Res">
        <title>Pangenome of water caltrop reveals structural variations and asymmetric subgenome divergence after allopolyploidization.</title>
        <authorList>
            <person name="Zhang X."/>
            <person name="Chen Y."/>
            <person name="Wang L."/>
            <person name="Yuan Y."/>
            <person name="Fang M."/>
            <person name="Shi L."/>
            <person name="Lu R."/>
            <person name="Comes H.P."/>
            <person name="Ma Y."/>
            <person name="Chen Y."/>
            <person name="Huang G."/>
            <person name="Zhou Y."/>
            <person name="Zheng Z."/>
            <person name="Qiu Y."/>
        </authorList>
    </citation>
    <scope>NUCLEOTIDE SEQUENCE [LARGE SCALE GENOMIC DNA]</scope>
    <source>
        <strain evidence="1">F231</strain>
    </source>
</reference>
<name>A0AAN7M7I6_TRANT</name>
<dbReference type="Pfam" id="PF12394">
    <property type="entry name" value="DUF3657"/>
    <property type="match status" value="1"/>
</dbReference>
<sequence length="197" mass="22495">MDTMQEITIYIHRFHNLDLFQQGWYKLKITMRWEDNRYSSSGTPARVVQYEAPDLGPGDIVGVWRIDDTNNSFSTYPFRIKYARQDVLLSVMVSFNFPLGKSEVPSTSAVILKFELMFAPISANVSTIEASLDACSAAIHEFRIPPRALLGLHSYCPVHFDVFHAVLVDTTVHISLLKADSHVSHPKVPRLWINWLM</sequence>
<dbReference type="Proteomes" id="UP001346149">
    <property type="component" value="Unassembled WGS sequence"/>
</dbReference>